<reference evidence="2 3" key="1">
    <citation type="submission" date="2024-05" db="EMBL/GenBank/DDBJ databases">
        <title>Genome sequencing and assembly of Indian major carp, Cirrhinus mrigala (Hamilton, 1822).</title>
        <authorList>
            <person name="Mohindra V."/>
            <person name="Chowdhury L.M."/>
            <person name="Lal K."/>
            <person name="Jena J.K."/>
        </authorList>
    </citation>
    <scope>NUCLEOTIDE SEQUENCE [LARGE SCALE GENOMIC DNA]</scope>
    <source>
        <strain evidence="2">CM1030</strain>
        <tissue evidence="2">Blood</tissue>
    </source>
</reference>
<keyword evidence="3" id="KW-1185">Reference proteome</keyword>
<protein>
    <recommendedName>
        <fullName evidence="1">DNA mismatch repair protein MutS connector domain-containing protein</fullName>
    </recommendedName>
</protein>
<organism evidence="2 3">
    <name type="scientific">Cirrhinus mrigala</name>
    <name type="common">Mrigala</name>
    <dbReference type="NCBI Taxonomy" id="683832"/>
    <lineage>
        <taxon>Eukaryota</taxon>
        <taxon>Metazoa</taxon>
        <taxon>Chordata</taxon>
        <taxon>Craniata</taxon>
        <taxon>Vertebrata</taxon>
        <taxon>Euteleostomi</taxon>
        <taxon>Actinopterygii</taxon>
        <taxon>Neopterygii</taxon>
        <taxon>Teleostei</taxon>
        <taxon>Ostariophysi</taxon>
        <taxon>Cypriniformes</taxon>
        <taxon>Cyprinidae</taxon>
        <taxon>Labeoninae</taxon>
        <taxon>Labeonini</taxon>
        <taxon>Cirrhinus</taxon>
    </lineage>
</organism>
<dbReference type="Gene3D" id="3.30.420.110">
    <property type="entry name" value="MutS, connector domain"/>
    <property type="match status" value="1"/>
</dbReference>
<dbReference type="EMBL" id="JAMKFB020000005">
    <property type="protein sequence ID" value="KAL0192840.1"/>
    <property type="molecule type" value="Genomic_DNA"/>
</dbReference>
<evidence type="ECO:0000259" key="1">
    <source>
        <dbReference type="Pfam" id="PF05188"/>
    </source>
</evidence>
<dbReference type="AlphaFoldDB" id="A0ABD0R2W0"/>
<dbReference type="Pfam" id="PF05188">
    <property type="entry name" value="MutS_II"/>
    <property type="match status" value="1"/>
</dbReference>
<accession>A0ABD0R2W0</accession>
<gene>
    <name evidence="2" type="ORF">M9458_011136</name>
</gene>
<comment type="caution">
    <text evidence="2">The sequence shown here is derived from an EMBL/GenBank/DDBJ whole genome shotgun (WGS) entry which is preliminary data.</text>
</comment>
<sequence>VVQPSIGDVMVDCFKDNVSHSELESRVLRIQPVEILVPSDLSETTERLLRNIALSR</sequence>
<feature type="non-terminal residue" evidence="2">
    <location>
        <position position="1"/>
    </location>
</feature>
<dbReference type="Proteomes" id="UP001529510">
    <property type="component" value="Unassembled WGS sequence"/>
</dbReference>
<name>A0ABD0R2W0_CIRMR</name>
<evidence type="ECO:0000313" key="2">
    <source>
        <dbReference type="EMBL" id="KAL0192840.1"/>
    </source>
</evidence>
<evidence type="ECO:0000313" key="3">
    <source>
        <dbReference type="Proteomes" id="UP001529510"/>
    </source>
</evidence>
<proteinExistence type="predicted"/>
<dbReference type="InterPro" id="IPR007860">
    <property type="entry name" value="DNA_mmatch_repair_MutS_con_dom"/>
</dbReference>
<dbReference type="InterPro" id="IPR036678">
    <property type="entry name" value="MutS_con_dom_sf"/>
</dbReference>
<feature type="domain" description="DNA mismatch repair protein MutS connector" evidence="1">
    <location>
        <begin position="2"/>
        <end position="46"/>
    </location>
</feature>